<evidence type="ECO:0000259" key="1">
    <source>
        <dbReference type="Pfam" id="PF00339"/>
    </source>
</evidence>
<dbReference type="Pfam" id="PF00339">
    <property type="entry name" value="Arrestin_N"/>
    <property type="match status" value="1"/>
</dbReference>
<name>A0A9P6W2L4_RHOMI</name>
<sequence>MLASLFSSPTLQVTVSEDIVFLHPIDGDYPTQDPVLRGTVLLSLPARKAVKEIRVVFEGLCDVWGGDNYPYESTFVLRKNLEYDFGGEVLEAGKHAFNFSFIIPSSADSSQRSLYGRTRYYVKATAVFDQVLSATVNSAPVVVWLSPTPTAPGEIPQPMNWAIEHFSNEVGPVGVGFASPHLTVGSLANIRLSLLGPPQPLTIVSVKAVLVQQFEIIYKDGTVARPKPNKYTLLKVDQRASPSLVIPIHNPATCQQNPDPLPVVLPEPSAVTSTTCAANGLVVPEAPEAYRPVSSCCKIEPDVPIPDPTPLARVTVGQEFHHSRICRIPDDNLVRATTLPGSNARIVVSHQLHVEIRYRKDGDDEDMMLSIGKPIVITGCCALLDNLYLPAYRQSAPVKTVEKPLESHCMCNLSTKMLLDRDGEELQRAGAIDSPGASERNIGVGVDKSPSINDALALPAYLARPSSDNAVILDSGYSTPASRSVYDE</sequence>
<gene>
    <name evidence="2" type="ORF">C6P46_003705</name>
</gene>
<dbReference type="InterPro" id="IPR014756">
    <property type="entry name" value="Ig_E-set"/>
</dbReference>
<proteinExistence type="predicted"/>
<reference evidence="2 3" key="1">
    <citation type="submission" date="2020-11" db="EMBL/GenBank/DDBJ databases">
        <title>Kefir isolates.</title>
        <authorList>
            <person name="Marcisauskas S."/>
            <person name="Kim Y."/>
            <person name="Blasche S."/>
        </authorList>
    </citation>
    <scope>NUCLEOTIDE SEQUENCE [LARGE SCALE GENOMIC DNA]</scope>
    <source>
        <strain evidence="2 3">KR</strain>
    </source>
</reference>
<accession>A0A9P6W2L4</accession>
<comment type="caution">
    <text evidence="2">The sequence shown here is derived from an EMBL/GenBank/DDBJ whole genome shotgun (WGS) entry which is preliminary data.</text>
</comment>
<dbReference type="SUPFAM" id="SSF81296">
    <property type="entry name" value="E set domains"/>
    <property type="match status" value="1"/>
</dbReference>
<organism evidence="2 3">
    <name type="scientific">Rhodotorula mucilaginosa</name>
    <name type="common">Yeast</name>
    <name type="synonym">Rhodotorula rubra</name>
    <dbReference type="NCBI Taxonomy" id="5537"/>
    <lineage>
        <taxon>Eukaryota</taxon>
        <taxon>Fungi</taxon>
        <taxon>Dikarya</taxon>
        <taxon>Basidiomycota</taxon>
        <taxon>Pucciniomycotina</taxon>
        <taxon>Microbotryomycetes</taxon>
        <taxon>Sporidiobolales</taxon>
        <taxon>Sporidiobolaceae</taxon>
        <taxon>Rhodotorula</taxon>
    </lineage>
</organism>
<dbReference type="OrthoDB" id="2586454at2759"/>
<feature type="domain" description="Arrestin-like N-terminal" evidence="1">
    <location>
        <begin position="86"/>
        <end position="137"/>
    </location>
</feature>
<dbReference type="Gene3D" id="2.60.40.640">
    <property type="match status" value="1"/>
</dbReference>
<protein>
    <recommendedName>
        <fullName evidence="1">Arrestin-like N-terminal domain-containing protein</fullName>
    </recommendedName>
</protein>
<evidence type="ECO:0000313" key="2">
    <source>
        <dbReference type="EMBL" id="KAG0662000.1"/>
    </source>
</evidence>
<dbReference type="Proteomes" id="UP000777482">
    <property type="component" value="Unassembled WGS sequence"/>
</dbReference>
<dbReference type="AlphaFoldDB" id="A0A9P6W2L4"/>
<dbReference type="InterPro" id="IPR011021">
    <property type="entry name" value="Arrestin-like_N"/>
</dbReference>
<keyword evidence="3" id="KW-1185">Reference proteome</keyword>
<evidence type="ECO:0000313" key="3">
    <source>
        <dbReference type="Proteomes" id="UP000777482"/>
    </source>
</evidence>
<dbReference type="InterPro" id="IPR014752">
    <property type="entry name" value="Arrestin-like_C"/>
</dbReference>
<dbReference type="EMBL" id="PUHQ01000030">
    <property type="protein sequence ID" value="KAG0662000.1"/>
    <property type="molecule type" value="Genomic_DNA"/>
</dbReference>